<feature type="domain" description="Phosphoenolpyruvate carboxykinase GTP-utilising N-terminal" evidence="1">
    <location>
        <begin position="10"/>
        <end position="152"/>
    </location>
</feature>
<accession>A0A9D2RZ58</accession>
<dbReference type="GO" id="GO:0042594">
    <property type="term" value="P:response to starvation"/>
    <property type="evidence" value="ECO:0007669"/>
    <property type="project" value="TreeGrafter"/>
</dbReference>
<proteinExistence type="predicted"/>
<dbReference type="PANTHER" id="PTHR11561">
    <property type="entry name" value="PHOSPHOENOLPYRUVATE CARBOXYKINASE"/>
    <property type="match status" value="1"/>
</dbReference>
<dbReference type="SUPFAM" id="SSF68923">
    <property type="entry name" value="PEP carboxykinase N-terminal domain"/>
    <property type="match status" value="1"/>
</dbReference>
<evidence type="ECO:0000313" key="3">
    <source>
        <dbReference type="Proteomes" id="UP000824214"/>
    </source>
</evidence>
<protein>
    <submittedName>
        <fullName evidence="2">Phosphoenolpyruvate carboxykinase</fullName>
    </submittedName>
</protein>
<dbReference type="GO" id="GO:0006094">
    <property type="term" value="P:gluconeogenesis"/>
    <property type="evidence" value="ECO:0007669"/>
    <property type="project" value="InterPro"/>
</dbReference>
<evidence type="ECO:0000313" key="2">
    <source>
        <dbReference type="EMBL" id="HJB36710.1"/>
    </source>
</evidence>
<comment type="caution">
    <text evidence="2">The sequence shown here is derived from an EMBL/GenBank/DDBJ whole genome shotgun (WGS) entry which is preliminary data.</text>
</comment>
<dbReference type="GO" id="GO:0033993">
    <property type="term" value="P:response to lipid"/>
    <property type="evidence" value="ECO:0007669"/>
    <property type="project" value="TreeGrafter"/>
</dbReference>
<organism evidence="2 3">
    <name type="scientific">Candidatus Acutalibacter ornithocaccae</name>
    <dbReference type="NCBI Taxonomy" id="2838416"/>
    <lineage>
        <taxon>Bacteria</taxon>
        <taxon>Bacillati</taxon>
        <taxon>Bacillota</taxon>
        <taxon>Clostridia</taxon>
        <taxon>Eubacteriales</taxon>
        <taxon>Acutalibacteraceae</taxon>
        <taxon>Acutalibacter</taxon>
    </lineage>
</organism>
<name>A0A9D2RZ58_9FIRM</name>
<dbReference type="GO" id="GO:0030145">
    <property type="term" value="F:manganese ion binding"/>
    <property type="evidence" value="ECO:0007669"/>
    <property type="project" value="TreeGrafter"/>
</dbReference>
<dbReference type="GO" id="GO:0004613">
    <property type="term" value="F:phosphoenolpyruvate carboxykinase (GTP) activity"/>
    <property type="evidence" value="ECO:0007669"/>
    <property type="project" value="TreeGrafter"/>
</dbReference>
<dbReference type="GO" id="GO:0005525">
    <property type="term" value="F:GTP binding"/>
    <property type="evidence" value="ECO:0007669"/>
    <property type="project" value="InterPro"/>
</dbReference>
<evidence type="ECO:0000259" key="1">
    <source>
        <dbReference type="Pfam" id="PF17297"/>
    </source>
</evidence>
<dbReference type="Gene3D" id="3.40.449.10">
    <property type="entry name" value="Phosphoenolpyruvate Carboxykinase, domain 1"/>
    <property type="match status" value="1"/>
</dbReference>
<reference evidence="2" key="2">
    <citation type="submission" date="2021-04" db="EMBL/GenBank/DDBJ databases">
        <authorList>
            <person name="Gilroy R."/>
        </authorList>
    </citation>
    <scope>NUCLEOTIDE SEQUENCE</scope>
    <source>
        <strain evidence="2">ChiBcolR8-3208</strain>
    </source>
</reference>
<dbReference type="GO" id="GO:0005829">
    <property type="term" value="C:cytosol"/>
    <property type="evidence" value="ECO:0007669"/>
    <property type="project" value="TreeGrafter"/>
</dbReference>
<gene>
    <name evidence="2" type="ORF">H9942_01420</name>
</gene>
<dbReference type="Pfam" id="PF17297">
    <property type="entry name" value="PEPCK_N"/>
    <property type="match status" value="1"/>
</dbReference>
<dbReference type="PANTHER" id="PTHR11561:SF0">
    <property type="entry name" value="PHOSPHOENOLPYRUVATE CARBOXYKINASE [GTP]-RELATED"/>
    <property type="match status" value="1"/>
</dbReference>
<dbReference type="GO" id="GO:0019543">
    <property type="term" value="P:propionate catabolic process"/>
    <property type="evidence" value="ECO:0007669"/>
    <property type="project" value="TreeGrafter"/>
</dbReference>
<dbReference type="InterPro" id="IPR008210">
    <property type="entry name" value="PEP_carboxykinase_N"/>
</dbReference>
<dbReference type="InterPro" id="IPR008209">
    <property type="entry name" value="PEP_carboxykinase_GTP"/>
</dbReference>
<sequence length="152" mass="17194">MTNNKSVLAWLDEMKELVTPDEVVWIDGSEEQLESLRKQACETGEMIKLNEEKLPGCYLHRTAINDVARVEGRTFICSRKEEDCGPTNHWMEPQAAYKMLFDIARGSYKGRTMYVIPYSMGPIGSPLAKIGLEVTDSIYVVLNMAIMTRVGQ</sequence>
<dbReference type="Proteomes" id="UP000824214">
    <property type="component" value="Unassembled WGS sequence"/>
</dbReference>
<dbReference type="AlphaFoldDB" id="A0A9D2RZ58"/>
<feature type="non-terminal residue" evidence="2">
    <location>
        <position position="152"/>
    </location>
</feature>
<reference evidence="2" key="1">
    <citation type="journal article" date="2021" name="PeerJ">
        <title>Extensive microbial diversity within the chicken gut microbiome revealed by metagenomics and culture.</title>
        <authorList>
            <person name="Gilroy R."/>
            <person name="Ravi A."/>
            <person name="Getino M."/>
            <person name="Pursley I."/>
            <person name="Horton D.L."/>
            <person name="Alikhan N.F."/>
            <person name="Baker D."/>
            <person name="Gharbi K."/>
            <person name="Hall N."/>
            <person name="Watson M."/>
            <person name="Adriaenssens E.M."/>
            <person name="Foster-Nyarko E."/>
            <person name="Jarju S."/>
            <person name="Secka A."/>
            <person name="Antonio M."/>
            <person name="Oren A."/>
            <person name="Chaudhuri R.R."/>
            <person name="La Ragione R."/>
            <person name="Hildebrand F."/>
            <person name="Pallen M.J."/>
        </authorList>
    </citation>
    <scope>NUCLEOTIDE SEQUENCE</scope>
    <source>
        <strain evidence="2">ChiBcolR8-3208</strain>
    </source>
</reference>
<dbReference type="GO" id="GO:0046327">
    <property type="term" value="P:glycerol biosynthetic process from pyruvate"/>
    <property type="evidence" value="ECO:0007669"/>
    <property type="project" value="TreeGrafter"/>
</dbReference>
<dbReference type="InterPro" id="IPR035078">
    <property type="entry name" value="PEP_carboxykinase_GTP_N"/>
</dbReference>
<dbReference type="EMBL" id="DWXZ01000022">
    <property type="protein sequence ID" value="HJB36710.1"/>
    <property type="molecule type" value="Genomic_DNA"/>
</dbReference>
<dbReference type="GO" id="GO:0006107">
    <property type="term" value="P:oxaloacetate metabolic process"/>
    <property type="evidence" value="ECO:0007669"/>
    <property type="project" value="TreeGrafter"/>
</dbReference>
<dbReference type="GO" id="GO:0071333">
    <property type="term" value="P:cellular response to glucose stimulus"/>
    <property type="evidence" value="ECO:0007669"/>
    <property type="project" value="TreeGrafter"/>
</dbReference>